<feature type="chain" id="PRO_5002666602" evidence="4">
    <location>
        <begin position="23"/>
        <end position="423"/>
    </location>
</feature>
<keyword evidence="7" id="KW-1185">Reference proteome</keyword>
<dbReference type="InterPro" id="IPR012334">
    <property type="entry name" value="Pectin_lyas_fold"/>
</dbReference>
<evidence type="ECO:0000256" key="2">
    <source>
        <dbReference type="ARBA" id="ARBA00022737"/>
    </source>
</evidence>
<dbReference type="EMBL" id="AAOE01000026">
    <property type="protein sequence ID" value="EAR08082.1"/>
    <property type="molecule type" value="Genomic_DNA"/>
</dbReference>
<evidence type="ECO:0000256" key="1">
    <source>
        <dbReference type="ARBA" id="ARBA00004906"/>
    </source>
</evidence>
<dbReference type="PANTHER" id="PTHR22990:SF15">
    <property type="entry name" value="F-BOX ONLY PROTEIN 10"/>
    <property type="match status" value="1"/>
</dbReference>
<feature type="domain" description="Carbohydrate-binding/sugar hydrolysis" evidence="5">
    <location>
        <begin position="193"/>
        <end position="365"/>
    </location>
</feature>
<dbReference type="STRING" id="314283.MED297_07561"/>
<dbReference type="AlphaFoldDB" id="A4BIK3"/>
<evidence type="ECO:0000256" key="4">
    <source>
        <dbReference type="SAM" id="SignalP"/>
    </source>
</evidence>
<evidence type="ECO:0000313" key="7">
    <source>
        <dbReference type="Proteomes" id="UP000005953"/>
    </source>
</evidence>
<feature type="signal peptide" evidence="4">
    <location>
        <begin position="1"/>
        <end position="22"/>
    </location>
</feature>
<dbReference type="InterPro" id="IPR051550">
    <property type="entry name" value="SCF-Subunits/Alg-Epimerases"/>
</dbReference>
<organism evidence="6 7">
    <name type="scientific">Reinekea blandensis MED297</name>
    <dbReference type="NCBI Taxonomy" id="314283"/>
    <lineage>
        <taxon>Bacteria</taxon>
        <taxon>Pseudomonadati</taxon>
        <taxon>Pseudomonadota</taxon>
        <taxon>Gammaproteobacteria</taxon>
        <taxon>Oceanospirillales</taxon>
        <taxon>Saccharospirillaceae</taxon>
        <taxon>Reinekea</taxon>
    </lineage>
</organism>
<evidence type="ECO:0000256" key="3">
    <source>
        <dbReference type="ARBA" id="ARBA00022786"/>
    </source>
</evidence>
<dbReference type="InterPro" id="IPR026464">
    <property type="entry name" value="NosD_copper_fam"/>
</dbReference>
<dbReference type="InterPro" id="IPR011050">
    <property type="entry name" value="Pectin_lyase_fold/virulence"/>
</dbReference>
<dbReference type="PANTHER" id="PTHR22990">
    <property type="entry name" value="F-BOX ONLY PROTEIN"/>
    <property type="match status" value="1"/>
</dbReference>
<dbReference type="InterPro" id="IPR006633">
    <property type="entry name" value="Carb-bd_sugar_hydrolysis-dom"/>
</dbReference>
<dbReference type="Proteomes" id="UP000005953">
    <property type="component" value="Unassembled WGS sequence"/>
</dbReference>
<name>A4BIK3_9GAMM</name>
<keyword evidence="4" id="KW-0732">Signal</keyword>
<dbReference type="InterPro" id="IPR022441">
    <property type="entry name" value="Para_beta_helix_rpt-2"/>
</dbReference>
<dbReference type="RefSeq" id="WP_008045428.1">
    <property type="nucleotide sequence ID" value="NZ_CH724152.1"/>
</dbReference>
<protein>
    <submittedName>
        <fullName evidence="6">Hypothetical NosD, Nitrous oxidase accessory protein</fullName>
    </submittedName>
</protein>
<dbReference type="InterPro" id="IPR006626">
    <property type="entry name" value="PbH1"/>
</dbReference>
<dbReference type="NCBIfam" id="TIGR04247">
    <property type="entry name" value="NosD_copper_fam"/>
    <property type="match status" value="1"/>
</dbReference>
<dbReference type="Gene3D" id="2.160.20.10">
    <property type="entry name" value="Single-stranded right-handed beta-helix, Pectin lyase-like"/>
    <property type="match status" value="3"/>
</dbReference>
<accession>A4BIK3</accession>
<gene>
    <name evidence="6" type="ORF">MED297_07561</name>
</gene>
<dbReference type="Pfam" id="PF05048">
    <property type="entry name" value="NosD"/>
    <property type="match status" value="1"/>
</dbReference>
<comment type="pathway">
    <text evidence="1">Protein modification; protein ubiquitination.</text>
</comment>
<sequence length="423" mass="46789">MKRFGLLATLVIGLTSLWPALATDWSVDSAHQLRQVLSQASAGDRITLTEGTYTGSFLISVPVLIRAQGSVQIDAQGTGNALSIQADDVTIDGLNIRGWGSDLTETDAAIKAVSVNNLTVRNTLLQGDGFGIYLENVNEAQIEHNRVQGNPAMRSADRGNGIHLISSQQIVVDGNRVSDTRDGLYIINSQHNRLVNNQMRNLRFGIHYMYSHANTVEGNVAQNVDVGYALMSSHSLAVSDNVAQNCRDYGLLLNFVNRSEFVGNRLESIRSDTDGQVVNDEGKALFVYNSGQNLFRNNLLADSDLGIHLTAGSEGNRFTENRFVHNRVQVKYVSSREQEWSVDGRGNYWSNYLGWDLDSDGIGDAGFEPNDDMDKLMWTYPEAEVLMDSPAVLLLRWVQRNFPVLKSPGVRDSYPLYQLNGVE</sequence>
<dbReference type="NCBIfam" id="TIGR03804">
    <property type="entry name" value="para_beta_helix"/>
    <property type="match status" value="2"/>
</dbReference>
<keyword evidence="2" id="KW-0677">Repeat</keyword>
<comment type="caution">
    <text evidence="6">The sequence shown here is derived from an EMBL/GenBank/DDBJ whole genome shotgun (WGS) entry which is preliminary data.</text>
</comment>
<dbReference type="SMART" id="SM00710">
    <property type="entry name" value="PbH1"/>
    <property type="match status" value="9"/>
</dbReference>
<dbReference type="SUPFAM" id="SSF51126">
    <property type="entry name" value="Pectin lyase-like"/>
    <property type="match status" value="1"/>
</dbReference>
<evidence type="ECO:0000259" key="5">
    <source>
        <dbReference type="SMART" id="SM00722"/>
    </source>
</evidence>
<dbReference type="SMART" id="SM00722">
    <property type="entry name" value="CASH"/>
    <property type="match status" value="2"/>
</dbReference>
<keyword evidence="3" id="KW-0833">Ubl conjugation pathway</keyword>
<evidence type="ECO:0000313" key="6">
    <source>
        <dbReference type="EMBL" id="EAR08082.1"/>
    </source>
</evidence>
<proteinExistence type="predicted"/>
<dbReference type="OrthoDB" id="9767990at2"/>
<dbReference type="HOGENOM" id="CLU_041882_0_1_6"/>
<feature type="domain" description="Carbohydrate-binding/sugar hydrolysis" evidence="5">
    <location>
        <begin position="40"/>
        <end position="187"/>
    </location>
</feature>
<reference evidence="6 7" key="1">
    <citation type="submission" date="2006-02" db="EMBL/GenBank/DDBJ databases">
        <authorList>
            <person name="Pinhassi J."/>
            <person name="Pedros-Alio C."/>
            <person name="Ferriera S."/>
            <person name="Johnson J."/>
            <person name="Kravitz S."/>
            <person name="Halpern A."/>
            <person name="Remington K."/>
            <person name="Beeson K."/>
            <person name="Tran B."/>
            <person name="Rogers Y.-H."/>
            <person name="Friedman R."/>
            <person name="Venter J.C."/>
        </authorList>
    </citation>
    <scope>NUCLEOTIDE SEQUENCE [LARGE SCALE GENOMIC DNA]</scope>
    <source>
        <strain evidence="6 7">MED297</strain>
    </source>
</reference>
<dbReference type="InterPro" id="IPR007742">
    <property type="entry name" value="NosD_dom"/>
</dbReference>